<reference evidence="2" key="1">
    <citation type="journal article" date="2020" name="Nat. Commun.">
        <title>Genome assembly of wild tea tree DASZ reveals pedigree and selection history of tea varieties.</title>
        <authorList>
            <person name="Zhang W."/>
            <person name="Zhang Y."/>
            <person name="Qiu H."/>
            <person name="Guo Y."/>
            <person name="Wan H."/>
            <person name="Zhang X."/>
            <person name="Scossa F."/>
            <person name="Alseekh S."/>
            <person name="Zhang Q."/>
            <person name="Wang P."/>
            <person name="Xu L."/>
            <person name="Schmidt M.H."/>
            <person name="Jia X."/>
            <person name="Li D."/>
            <person name="Zhu A."/>
            <person name="Guo F."/>
            <person name="Chen W."/>
            <person name="Ni D."/>
            <person name="Usadel B."/>
            <person name="Fernie A.R."/>
            <person name="Wen W."/>
        </authorList>
    </citation>
    <scope>NUCLEOTIDE SEQUENCE [LARGE SCALE GENOMIC DNA]</scope>
    <source>
        <strain evidence="2">cv. G240</strain>
    </source>
</reference>
<accession>A0A7J7HBS9</accession>
<gene>
    <name evidence="1" type="ORF">HYC85_015193</name>
</gene>
<name>A0A7J7HBS9_CAMSI</name>
<protein>
    <submittedName>
        <fullName evidence="1">Uncharacterized protein</fullName>
    </submittedName>
</protein>
<dbReference type="AlphaFoldDB" id="A0A7J7HBS9"/>
<evidence type="ECO:0000313" key="2">
    <source>
        <dbReference type="Proteomes" id="UP000593564"/>
    </source>
</evidence>
<reference evidence="1 2" key="2">
    <citation type="submission" date="2020-07" db="EMBL/GenBank/DDBJ databases">
        <title>Genome assembly of wild tea tree DASZ reveals pedigree and selection history of tea varieties.</title>
        <authorList>
            <person name="Zhang W."/>
        </authorList>
    </citation>
    <scope>NUCLEOTIDE SEQUENCE [LARGE SCALE GENOMIC DNA]</scope>
    <source>
        <strain evidence="2">cv. G240</strain>
        <tissue evidence="1">Leaf</tissue>
    </source>
</reference>
<evidence type="ECO:0000313" key="1">
    <source>
        <dbReference type="EMBL" id="KAF5949236.1"/>
    </source>
</evidence>
<dbReference type="Proteomes" id="UP000593564">
    <property type="component" value="Unassembled WGS sequence"/>
</dbReference>
<organism evidence="1 2">
    <name type="scientific">Camellia sinensis</name>
    <name type="common">Tea plant</name>
    <name type="synonym">Thea sinensis</name>
    <dbReference type="NCBI Taxonomy" id="4442"/>
    <lineage>
        <taxon>Eukaryota</taxon>
        <taxon>Viridiplantae</taxon>
        <taxon>Streptophyta</taxon>
        <taxon>Embryophyta</taxon>
        <taxon>Tracheophyta</taxon>
        <taxon>Spermatophyta</taxon>
        <taxon>Magnoliopsida</taxon>
        <taxon>eudicotyledons</taxon>
        <taxon>Gunneridae</taxon>
        <taxon>Pentapetalae</taxon>
        <taxon>asterids</taxon>
        <taxon>Ericales</taxon>
        <taxon>Theaceae</taxon>
        <taxon>Camellia</taxon>
    </lineage>
</organism>
<proteinExistence type="predicted"/>
<keyword evidence="2" id="KW-1185">Reference proteome</keyword>
<comment type="caution">
    <text evidence="1">The sequence shown here is derived from an EMBL/GenBank/DDBJ whole genome shotgun (WGS) entry which is preliminary data.</text>
</comment>
<dbReference type="EMBL" id="JACBKZ010000006">
    <property type="protein sequence ID" value="KAF5949236.1"/>
    <property type="molecule type" value="Genomic_DNA"/>
</dbReference>
<sequence length="89" mass="10421">MKTAEMEIKRKKKWIHRIVNKKKKENKGNASKHNDFKMGVKSSFNVTIVWPNHDLKSTLSTGGSFIVTMERFGNSMFKSSDYYFGWRSN</sequence>